<keyword evidence="1" id="KW-0472">Membrane</keyword>
<keyword evidence="1" id="KW-0812">Transmembrane</keyword>
<evidence type="ECO:0000313" key="3">
    <source>
        <dbReference type="EMBL" id="QDT70878.1"/>
    </source>
</evidence>
<evidence type="ECO:0000256" key="1">
    <source>
        <dbReference type="SAM" id="Phobius"/>
    </source>
</evidence>
<feature type="transmembrane region" description="Helical" evidence="1">
    <location>
        <begin position="22"/>
        <end position="40"/>
    </location>
</feature>
<dbReference type="Gene3D" id="2.170.130.30">
    <property type="match status" value="1"/>
</dbReference>
<name>A0A517TR91_9BACT</name>
<dbReference type="OrthoDB" id="292541at2"/>
<keyword evidence="4" id="KW-1185">Reference proteome</keyword>
<dbReference type="Pfam" id="PF14478">
    <property type="entry name" value="DUF4430"/>
    <property type="match status" value="1"/>
</dbReference>
<organism evidence="3 4">
    <name type="scientific">Lacipirellula limnantheis</name>
    <dbReference type="NCBI Taxonomy" id="2528024"/>
    <lineage>
        <taxon>Bacteria</taxon>
        <taxon>Pseudomonadati</taxon>
        <taxon>Planctomycetota</taxon>
        <taxon>Planctomycetia</taxon>
        <taxon>Pirellulales</taxon>
        <taxon>Lacipirellulaceae</taxon>
        <taxon>Lacipirellula</taxon>
    </lineage>
</organism>
<keyword evidence="1" id="KW-1133">Transmembrane helix</keyword>
<gene>
    <name evidence="3" type="ORF">I41_00310</name>
</gene>
<sequence length="170" mass="18183">METSAPSPGTNDSTLPRRGNPWTLPLVLASGLAVASWLLVSVRPGANAWQTGADRPHVEWTPRTAAGETVALEIDFGNGARREYAALPYRDGMTVGDALRLARDFGPGLAFASQGEGKMSFLTSLDGVANQGPGGRCWLYEIDGKPGDVSYEVQPLVAGQRVLWRFAEPE</sequence>
<accession>A0A517TR91</accession>
<dbReference type="EMBL" id="CP036339">
    <property type="protein sequence ID" value="QDT70878.1"/>
    <property type="molecule type" value="Genomic_DNA"/>
</dbReference>
<dbReference type="Proteomes" id="UP000317909">
    <property type="component" value="Chromosome"/>
</dbReference>
<evidence type="ECO:0000259" key="2">
    <source>
        <dbReference type="Pfam" id="PF14478"/>
    </source>
</evidence>
<protein>
    <recommendedName>
        <fullName evidence="2">Transcobalamin-like C-terminal domain-containing protein</fullName>
    </recommendedName>
</protein>
<dbReference type="KEGG" id="llh:I41_00310"/>
<feature type="domain" description="Transcobalamin-like C-terminal" evidence="2">
    <location>
        <begin position="115"/>
        <end position="166"/>
    </location>
</feature>
<reference evidence="3 4" key="1">
    <citation type="submission" date="2019-02" db="EMBL/GenBank/DDBJ databases">
        <title>Deep-cultivation of Planctomycetes and their phenomic and genomic characterization uncovers novel biology.</title>
        <authorList>
            <person name="Wiegand S."/>
            <person name="Jogler M."/>
            <person name="Boedeker C."/>
            <person name="Pinto D."/>
            <person name="Vollmers J."/>
            <person name="Rivas-Marin E."/>
            <person name="Kohn T."/>
            <person name="Peeters S.H."/>
            <person name="Heuer A."/>
            <person name="Rast P."/>
            <person name="Oberbeckmann S."/>
            <person name="Bunk B."/>
            <person name="Jeske O."/>
            <person name="Meyerdierks A."/>
            <person name="Storesund J.E."/>
            <person name="Kallscheuer N."/>
            <person name="Luecker S."/>
            <person name="Lage O.M."/>
            <person name="Pohl T."/>
            <person name="Merkel B.J."/>
            <person name="Hornburger P."/>
            <person name="Mueller R.-W."/>
            <person name="Bruemmer F."/>
            <person name="Labrenz M."/>
            <person name="Spormann A.M."/>
            <person name="Op den Camp H."/>
            <person name="Overmann J."/>
            <person name="Amann R."/>
            <person name="Jetten M.S.M."/>
            <person name="Mascher T."/>
            <person name="Medema M.H."/>
            <person name="Devos D.P."/>
            <person name="Kaster A.-K."/>
            <person name="Ovreas L."/>
            <person name="Rohde M."/>
            <person name="Galperin M.Y."/>
            <person name="Jogler C."/>
        </authorList>
    </citation>
    <scope>NUCLEOTIDE SEQUENCE [LARGE SCALE GENOMIC DNA]</scope>
    <source>
        <strain evidence="3 4">I41</strain>
    </source>
</reference>
<dbReference type="InterPro" id="IPR027954">
    <property type="entry name" value="Transcobalamin-like_C"/>
</dbReference>
<proteinExistence type="predicted"/>
<evidence type="ECO:0000313" key="4">
    <source>
        <dbReference type="Proteomes" id="UP000317909"/>
    </source>
</evidence>
<dbReference type="AlphaFoldDB" id="A0A517TR91"/>